<reference evidence="1" key="1">
    <citation type="submission" date="2019-10" db="EMBL/GenBank/DDBJ databases">
        <title>Conservation and host-specific expression of non-tandemly repeated heterogenous ribosome RNA gene in arbuscular mycorrhizal fungi.</title>
        <authorList>
            <person name="Maeda T."/>
            <person name="Kobayashi Y."/>
            <person name="Nakagawa T."/>
            <person name="Ezawa T."/>
            <person name="Yamaguchi K."/>
            <person name="Bino T."/>
            <person name="Nishimoto Y."/>
            <person name="Shigenobu S."/>
            <person name="Kawaguchi M."/>
        </authorList>
    </citation>
    <scope>NUCLEOTIDE SEQUENCE</scope>
    <source>
        <strain evidence="1">HR1</strain>
    </source>
</reference>
<name>A0A8H3LB28_9GLOM</name>
<sequence>MKIRNCNNGDGQRIEDKFMKLEMIIRNNSTCYYRWIFYTPQDAQPVQKLARITSWRVPCQLIITCVKFGMLRVPEKLKNSSKFYLVHSNGVKRKLTKKGTKDKFMKLEMTITAMDWGHSVIPKDSVEHYKVLELLNRWWLMNQHTRIRIDNKQSVHATIGGSFIHRNGTETGKITSRRVP</sequence>
<dbReference type="EMBL" id="BLAL01000060">
    <property type="protein sequence ID" value="GES82349.1"/>
    <property type="molecule type" value="Genomic_DNA"/>
</dbReference>
<organism evidence="1 2">
    <name type="scientific">Rhizophagus clarus</name>
    <dbReference type="NCBI Taxonomy" id="94130"/>
    <lineage>
        <taxon>Eukaryota</taxon>
        <taxon>Fungi</taxon>
        <taxon>Fungi incertae sedis</taxon>
        <taxon>Mucoromycota</taxon>
        <taxon>Glomeromycotina</taxon>
        <taxon>Glomeromycetes</taxon>
        <taxon>Glomerales</taxon>
        <taxon>Glomeraceae</taxon>
        <taxon>Rhizophagus</taxon>
    </lineage>
</organism>
<comment type="caution">
    <text evidence="1">The sequence shown here is derived from an EMBL/GenBank/DDBJ whole genome shotgun (WGS) entry which is preliminary data.</text>
</comment>
<accession>A0A8H3LB28</accession>
<dbReference type="AlphaFoldDB" id="A0A8H3LB28"/>
<proteinExistence type="predicted"/>
<protein>
    <submittedName>
        <fullName evidence="1">Uncharacterized protein</fullName>
    </submittedName>
</protein>
<dbReference type="Proteomes" id="UP000615446">
    <property type="component" value="Unassembled WGS sequence"/>
</dbReference>
<evidence type="ECO:0000313" key="1">
    <source>
        <dbReference type="EMBL" id="GES82349.1"/>
    </source>
</evidence>
<gene>
    <name evidence="1" type="ORF">RCL2_000956100</name>
</gene>
<evidence type="ECO:0000313" key="2">
    <source>
        <dbReference type="Proteomes" id="UP000615446"/>
    </source>
</evidence>